<dbReference type="Pfam" id="PF12945">
    <property type="entry name" value="PilZNR"/>
    <property type="match status" value="1"/>
</dbReference>
<feature type="domain" description="Type III secretion system flagellar brake protein YcgR PilZN" evidence="2">
    <location>
        <begin position="7"/>
        <end position="85"/>
    </location>
</feature>
<dbReference type="InterPro" id="IPR009875">
    <property type="entry name" value="PilZ_domain"/>
</dbReference>
<evidence type="ECO:0000259" key="1">
    <source>
        <dbReference type="Pfam" id="PF07238"/>
    </source>
</evidence>
<dbReference type="Pfam" id="PF07238">
    <property type="entry name" value="PilZ"/>
    <property type="match status" value="1"/>
</dbReference>
<sequence>MTPLDEGQYIFLFVSKGEDKGRYDSRVQSIENGTILIDIPSDVNKSSFRRAIPVGTRLIVTFSVQGESLPYYFVSEVTQIHSDHLAIKYPTKIESKNLREFYRIPVNLNISAYLLGSPESSRAMKCVEVSGNGMVLETDESDLFQKDDKVEIETEIELHGHKHVIQTPGVILRISGSREKAHKTNYVVEFVGISEMDQEKVVQYVFDQQIKQHKMHEM</sequence>
<accession>A0ABY6Z986</accession>
<organism evidence="3 4">
    <name type="scientific">Alicyclobacillus dauci</name>
    <dbReference type="NCBI Taxonomy" id="1475485"/>
    <lineage>
        <taxon>Bacteria</taxon>
        <taxon>Bacillati</taxon>
        <taxon>Bacillota</taxon>
        <taxon>Bacilli</taxon>
        <taxon>Bacillales</taxon>
        <taxon>Alicyclobacillaceae</taxon>
        <taxon>Alicyclobacillus</taxon>
    </lineage>
</organism>
<evidence type="ECO:0000313" key="3">
    <source>
        <dbReference type="EMBL" id="WAH39313.1"/>
    </source>
</evidence>
<dbReference type="InterPro" id="IPR009926">
    <property type="entry name" value="T3SS_YcgR_PilZN"/>
</dbReference>
<dbReference type="Gene3D" id="2.40.10.220">
    <property type="entry name" value="predicted glycosyltransferase like domains"/>
    <property type="match status" value="1"/>
</dbReference>
<dbReference type="Proteomes" id="UP001164803">
    <property type="component" value="Chromosome"/>
</dbReference>
<name>A0ABY6Z986_9BACL</name>
<dbReference type="EMBL" id="CP104064">
    <property type="protein sequence ID" value="WAH39313.1"/>
    <property type="molecule type" value="Genomic_DNA"/>
</dbReference>
<feature type="domain" description="PilZ" evidence="1">
    <location>
        <begin position="98"/>
        <end position="206"/>
    </location>
</feature>
<reference evidence="3" key="1">
    <citation type="submission" date="2022-08" db="EMBL/GenBank/DDBJ databases">
        <title>Alicyclobacillus dauci DSM2870, complete genome.</title>
        <authorList>
            <person name="Wang Q."/>
            <person name="Cai R."/>
            <person name="Wang Z."/>
        </authorList>
    </citation>
    <scope>NUCLEOTIDE SEQUENCE</scope>
    <source>
        <strain evidence="3">DSM 28700</strain>
    </source>
</reference>
<keyword evidence="4" id="KW-1185">Reference proteome</keyword>
<proteinExistence type="predicted"/>
<gene>
    <name evidence="3" type="ORF">NZD86_21940</name>
</gene>
<evidence type="ECO:0000259" key="2">
    <source>
        <dbReference type="Pfam" id="PF12945"/>
    </source>
</evidence>
<protein>
    <submittedName>
        <fullName evidence="3">PilZ domain-containing protein</fullName>
    </submittedName>
</protein>
<dbReference type="RefSeq" id="WP_268047000.1">
    <property type="nucleotide sequence ID" value="NZ_CP104064.1"/>
</dbReference>
<evidence type="ECO:0000313" key="4">
    <source>
        <dbReference type="Proteomes" id="UP001164803"/>
    </source>
</evidence>